<dbReference type="GO" id="GO:0005886">
    <property type="term" value="C:plasma membrane"/>
    <property type="evidence" value="ECO:0007669"/>
    <property type="project" value="UniProtKB-SubCell"/>
</dbReference>
<sequence length="797" mass="89297">MQLYQQRILRVQPCCLHTGIPSSMLDDKYFRQLASSLGHEWLKLASYLDFSRDVIDRLQEDYRRAEECIFQMLVSWRQNSDWRLNNSLKLQGALVKCGRRDLADQLQDICLSDGFQQVVTLSDFSEESDGRPFEENRIQHIESNQHCKCIKRMNSIEHLQMLRAEFHQRFAHLHGMDRLGSLCHLVDFVAGYFDFYGGTLGLPEYDVHLYIPQGAIPSGKIEEVYLYVNPMVQSVSGLHSRALLSPLVECGPSGLKFLKSVVLHLPHFATNGGTGWDITAGVSYSESEDTHSDDWNNLSPDENSNLIINQQQIILALDHFSTYAAIGTPFNEDCGKTMKIYISPINSPTDSLNVHVLIWNNINITRQCVIRSHERLAFGVLDEACYLNVTWHGGDLMLQLNNTCPGYKVETTKKRIAKEVLWENQVHSVTFDLSVDTANHSGAAKKEWDGQQLCNVDIYQRSWGPSRSPVHLSVHHPHANKADVSAKGKQKTVDHSKTRTGSKSERKRNFPESLTTGERNSSQTDDVLPWKFKISVDLGQTDCTDGTSHLLRGIAAYRSGEIVVSDFVNNQLVICNIKNVVQAKIPLERVWDVAVLPNNNLVAVDETSEVKVFTENHTLAFTFTTKPAAVDKAQVGLVSAAVGEGGNIFIGDAFSNVVSEHLPADGTLVGTRKLHVCPHFLAVNRKGQLLVSGWNACKVDIMDDRNVHIVIQTIHPTIRGKPAWCLGVCCSTKDDIFIVVTSSNDRLGHVHRYNTQGDFEECIVKGLHKPRGIVCIDDTKLAVANDNTVMLFEKQDS</sequence>
<dbReference type="SUPFAM" id="SSF47986">
    <property type="entry name" value="DEATH domain"/>
    <property type="match status" value="1"/>
</dbReference>
<evidence type="ECO:0000256" key="1">
    <source>
        <dbReference type="RuleBase" id="RU367033"/>
    </source>
</evidence>
<dbReference type="OrthoDB" id="9972587at2759"/>
<dbReference type="Pfam" id="PF00791">
    <property type="entry name" value="ZU5"/>
    <property type="match status" value="1"/>
</dbReference>
<dbReference type="Pfam" id="PF00531">
    <property type="entry name" value="Death"/>
    <property type="match status" value="1"/>
</dbReference>
<reference evidence="6" key="1">
    <citation type="submission" date="2025-08" db="UniProtKB">
        <authorList>
            <consortium name="RefSeq"/>
        </authorList>
    </citation>
    <scope>IDENTIFICATION</scope>
</reference>
<evidence type="ECO:0000259" key="3">
    <source>
        <dbReference type="PROSITE" id="PS50017"/>
    </source>
</evidence>
<accession>A0A8B7YP45</accession>
<dbReference type="Gene3D" id="2.60.220.30">
    <property type="match status" value="1"/>
</dbReference>
<comment type="function">
    <text evidence="1">Receptor for netrin required for axon guidance. Mediates axon repulsion of neuronal growth cones in the developing nervous system upon ligand binding.</text>
</comment>
<feature type="compositionally biased region" description="Basic and acidic residues" evidence="2">
    <location>
        <begin position="480"/>
        <end position="510"/>
    </location>
</feature>
<dbReference type="InterPro" id="IPR000906">
    <property type="entry name" value="ZU5_dom"/>
</dbReference>
<evidence type="ECO:0000313" key="5">
    <source>
        <dbReference type="Proteomes" id="UP000694845"/>
    </source>
</evidence>
<dbReference type="CDD" id="cd01670">
    <property type="entry name" value="Death"/>
    <property type="match status" value="1"/>
</dbReference>
<gene>
    <name evidence="6" type="primary">LOC110981631</name>
</gene>
<dbReference type="PROSITE" id="PS50017">
    <property type="entry name" value="DEATH_DOMAIN"/>
    <property type="match status" value="1"/>
</dbReference>
<keyword evidence="1" id="KW-0393">Immunoglobulin domain</keyword>
<dbReference type="PROSITE" id="PS51145">
    <property type="entry name" value="ZU5"/>
    <property type="match status" value="1"/>
</dbReference>
<dbReference type="InterPro" id="IPR000488">
    <property type="entry name" value="Death_dom"/>
</dbReference>
<dbReference type="PANTHER" id="PTHR12582:SF41">
    <property type="entry name" value="UNC5C-LIKE PROTEIN"/>
    <property type="match status" value="1"/>
</dbReference>
<dbReference type="SUPFAM" id="SSF101898">
    <property type="entry name" value="NHL repeat"/>
    <property type="match status" value="1"/>
</dbReference>
<dbReference type="InterPro" id="IPR037936">
    <property type="entry name" value="UNC5A-D"/>
</dbReference>
<evidence type="ECO:0000256" key="2">
    <source>
        <dbReference type="SAM" id="MobiDB-lite"/>
    </source>
</evidence>
<keyword evidence="1" id="KW-0217">Developmental protein</keyword>
<dbReference type="Proteomes" id="UP000694845">
    <property type="component" value="Unplaced"/>
</dbReference>
<dbReference type="SMART" id="SM00218">
    <property type="entry name" value="ZU5"/>
    <property type="match status" value="1"/>
</dbReference>
<evidence type="ECO:0000313" key="6">
    <source>
        <dbReference type="RefSeq" id="XP_022095038.1"/>
    </source>
</evidence>
<dbReference type="AlphaFoldDB" id="A0A8B7YP45"/>
<comment type="similarity">
    <text evidence="1">Belongs to the unc-5 family.</text>
</comment>
<feature type="domain" description="Death" evidence="3">
    <location>
        <begin position="26"/>
        <end position="110"/>
    </location>
</feature>
<dbReference type="Gene3D" id="2.120.10.30">
    <property type="entry name" value="TolB, C-terminal domain"/>
    <property type="match status" value="1"/>
</dbReference>
<evidence type="ECO:0000259" key="4">
    <source>
        <dbReference type="PROSITE" id="PS51145"/>
    </source>
</evidence>
<proteinExistence type="inferred from homology"/>
<dbReference type="KEGG" id="aplc:110981631"/>
<dbReference type="GO" id="GO:0005042">
    <property type="term" value="F:netrin receptor activity"/>
    <property type="evidence" value="ECO:0007669"/>
    <property type="project" value="UniProtKB-UniRule"/>
</dbReference>
<dbReference type="RefSeq" id="XP_022095038.1">
    <property type="nucleotide sequence ID" value="XM_022239346.1"/>
</dbReference>
<keyword evidence="1" id="KW-0675">Receptor</keyword>
<dbReference type="Gene3D" id="1.10.533.10">
    <property type="entry name" value="Death Domain, Fas"/>
    <property type="match status" value="1"/>
</dbReference>
<dbReference type="InterPro" id="IPR011029">
    <property type="entry name" value="DEATH-like_dom_sf"/>
</dbReference>
<comment type="subcellular location">
    <subcellularLocation>
        <location evidence="1">Cell membrane</location>
        <topology evidence="1">Single-pass type I membrane protein</topology>
    </subcellularLocation>
</comment>
<protein>
    <recommendedName>
        <fullName evidence="1">Netrin receptor UNC5</fullName>
    </recommendedName>
</protein>
<organism evidence="5 6">
    <name type="scientific">Acanthaster planci</name>
    <name type="common">Crown-of-thorns starfish</name>
    <dbReference type="NCBI Taxonomy" id="133434"/>
    <lineage>
        <taxon>Eukaryota</taxon>
        <taxon>Metazoa</taxon>
        <taxon>Echinodermata</taxon>
        <taxon>Eleutherozoa</taxon>
        <taxon>Asterozoa</taxon>
        <taxon>Asteroidea</taxon>
        <taxon>Valvatacea</taxon>
        <taxon>Valvatida</taxon>
        <taxon>Acanthasteridae</taxon>
        <taxon>Acanthaster</taxon>
    </lineage>
</organism>
<keyword evidence="5" id="KW-1185">Reference proteome</keyword>
<dbReference type="GeneID" id="110981631"/>
<feature type="region of interest" description="Disordered" evidence="2">
    <location>
        <begin position="478"/>
        <end position="524"/>
    </location>
</feature>
<name>A0A8B7YP45_ACAPL</name>
<feature type="compositionally biased region" description="Polar residues" evidence="2">
    <location>
        <begin position="512"/>
        <end position="524"/>
    </location>
</feature>
<dbReference type="InterPro" id="IPR011042">
    <property type="entry name" value="6-blade_b-propeller_TolB-like"/>
</dbReference>
<feature type="domain" description="ZU5" evidence="4">
    <location>
        <begin position="187"/>
        <end position="329"/>
    </location>
</feature>
<dbReference type="PANTHER" id="PTHR12582">
    <property type="entry name" value="NETRIN RECEPTOR UNC5"/>
    <property type="match status" value="1"/>
</dbReference>